<dbReference type="RefSeq" id="WP_345731710.1">
    <property type="nucleotide sequence ID" value="NZ_BAAAYN010000044.1"/>
</dbReference>
<accession>A0ABP6T6R3</accession>
<keyword evidence="2" id="KW-1185">Reference proteome</keyword>
<dbReference type="Proteomes" id="UP001501676">
    <property type="component" value="Unassembled WGS sequence"/>
</dbReference>
<reference evidence="2" key="1">
    <citation type="journal article" date="2019" name="Int. J. Syst. Evol. Microbiol.">
        <title>The Global Catalogue of Microorganisms (GCM) 10K type strain sequencing project: providing services to taxonomists for standard genome sequencing and annotation.</title>
        <authorList>
            <consortium name="The Broad Institute Genomics Platform"/>
            <consortium name="The Broad Institute Genome Sequencing Center for Infectious Disease"/>
            <person name="Wu L."/>
            <person name="Ma J."/>
        </authorList>
    </citation>
    <scope>NUCLEOTIDE SEQUENCE [LARGE SCALE GENOMIC DNA]</scope>
    <source>
        <strain evidence="2">JCM 9458</strain>
    </source>
</reference>
<evidence type="ECO:0000313" key="1">
    <source>
        <dbReference type="EMBL" id="GAA3393868.1"/>
    </source>
</evidence>
<sequence length="88" mass="9837">MATSAAEKRRLLERLGQVERQAASLTQLKQQIHEAVSQVDSAIAGTATGYDRKVLDQLQMNLDELDRSIELMRNAVIEGRRFVATVPE</sequence>
<comment type="caution">
    <text evidence="1">The sequence shown here is derived from an EMBL/GenBank/DDBJ whole genome shotgun (WGS) entry which is preliminary data.</text>
</comment>
<protein>
    <submittedName>
        <fullName evidence="1">Uncharacterized protein</fullName>
    </submittedName>
</protein>
<organism evidence="1 2">
    <name type="scientific">Cryptosporangium minutisporangium</name>
    <dbReference type="NCBI Taxonomy" id="113569"/>
    <lineage>
        <taxon>Bacteria</taxon>
        <taxon>Bacillati</taxon>
        <taxon>Actinomycetota</taxon>
        <taxon>Actinomycetes</taxon>
        <taxon>Cryptosporangiales</taxon>
        <taxon>Cryptosporangiaceae</taxon>
        <taxon>Cryptosporangium</taxon>
    </lineage>
</organism>
<dbReference type="EMBL" id="BAAAYN010000044">
    <property type="protein sequence ID" value="GAA3393868.1"/>
    <property type="molecule type" value="Genomic_DNA"/>
</dbReference>
<gene>
    <name evidence="1" type="ORF">GCM10020369_61080</name>
</gene>
<proteinExistence type="predicted"/>
<name>A0ABP6T6R3_9ACTN</name>
<evidence type="ECO:0000313" key="2">
    <source>
        <dbReference type="Proteomes" id="UP001501676"/>
    </source>
</evidence>